<keyword evidence="2" id="KW-0812">Transmembrane</keyword>
<feature type="chain" id="PRO_5002180675" evidence="3">
    <location>
        <begin position="23"/>
        <end position="203"/>
    </location>
</feature>
<accession>A0A0C3QAA8</accession>
<organism evidence="4 5">
    <name type="scientific">Tulasnella calospora MUT 4182</name>
    <dbReference type="NCBI Taxonomy" id="1051891"/>
    <lineage>
        <taxon>Eukaryota</taxon>
        <taxon>Fungi</taxon>
        <taxon>Dikarya</taxon>
        <taxon>Basidiomycota</taxon>
        <taxon>Agaricomycotina</taxon>
        <taxon>Agaricomycetes</taxon>
        <taxon>Cantharellales</taxon>
        <taxon>Tulasnellaceae</taxon>
        <taxon>Tulasnella</taxon>
    </lineage>
</organism>
<evidence type="ECO:0000256" key="3">
    <source>
        <dbReference type="SAM" id="SignalP"/>
    </source>
</evidence>
<dbReference type="HOGENOM" id="CLU_1349779_0_0_1"/>
<protein>
    <submittedName>
        <fullName evidence="4">Uncharacterized protein</fullName>
    </submittedName>
</protein>
<evidence type="ECO:0000256" key="2">
    <source>
        <dbReference type="SAM" id="Phobius"/>
    </source>
</evidence>
<reference evidence="5" key="2">
    <citation type="submission" date="2015-01" db="EMBL/GenBank/DDBJ databases">
        <title>Evolutionary Origins and Diversification of the Mycorrhizal Mutualists.</title>
        <authorList>
            <consortium name="DOE Joint Genome Institute"/>
            <consortium name="Mycorrhizal Genomics Consortium"/>
            <person name="Kohler A."/>
            <person name="Kuo A."/>
            <person name="Nagy L.G."/>
            <person name="Floudas D."/>
            <person name="Copeland A."/>
            <person name="Barry K.W."/>
            <person name="Cichocki N."/>
            <person name="Veneault-Fourrey C."/>
            <person name="LaButti K."/>
            <person name="Lindquist E.A."/>
            <person name="Lipzen A."/>
            <person name="Lundell T."/>
            <person name="Morin E."/>
            <person name="Murat C."/>
            <person name="Riley R."/>
            <person name="Ohm R."/>
            <person name="Sun H."/>
            <person name="Tunlid A."/>
            <person name="Henrissat B."/>
            <person name="Grigoriev I.V."/>
            <person name="Hibbett D.S."/>
            <person name="Martin F."/>
        </authorList>
    </citation>
    <scope>NUCLEOTIDE SEQUENCE [LARGE SCALE GENOMIC DNA]</scope>
    <source>
        <strain evidence="5">MUT 4182</strain>
    </source>
</reference>
<feature type="transmembrane region" description="Helical" evidence="2">
    <location>
        <begin position="164"/>
        <end position="186"/>
    </location>
</feature>
<dbReference type="EMBL" id="KN823013">
    <property type="protein sequence ID" value="KIO27155.1"/>
    <property type="molecule type" value="Genomic_DNA"/>
</dbReference>
<evidence type="ECO:0000313" key="4">
    <source>
        <dbReference type="EMBL" id="KIO27155.1"/>
    </source>
</evidence>
<gene>
    <name evidence="4" type="ORF">M407DRAFT_23572</name>
</gene>
<reference evidence="4 5" key="1">
    <citation type="submission" date="2014-04" db="EMBL/GenBank/DDBJ databases">
        <authorList>
            <consortium name="DOE Joint Genome Institute"/>
            <person name="Kuo A."/>
            <person name="Girlanda M."/>
            <person name="Perotto S."/>
            <person name="Kohler A."/>
            <person name="Nagy L.G."/>
            <person name="Floudas D."/>
            <person name="Copeland A."/>
            <person name="Barry K.W."/>
            <person name="Cichocki N."/>
            <person name="Veneault-Fourrey C."/>
            <person name="LaButti K."/>
            <person name="Lindquist E.A."/>
            <person name="Lipzen A."/>
            <person name="Lundell T."/>
            <person name="Morin E."/>
            <person name="Murat C."/>
            <person name="Sun H."/>
            <person name="Tunlid A."/>
            <person name="Henrissat B."/>
            <person name="Grigoriev I.V."/>
            <person name="Hibbett D.S."/>
            <person name="Martin F."/>
            <person name="Nordberg H.P."/>
            <person name="Cantor M.N."/>
            <person name="Hua S.X."/>
        </authorList>
    </citation>
    <scope>NUCLEOTIDE SEQUENCE [LARGE SCALE GENOMIC DNA]</scope>
    <source>
        <strain evidence="4 5">MUT 4182</strain>
    </source>
</reference>
<evidence type="ECO:0000313" key="5">
    <source>
        <dbReference type="Proteomes" id="UP000054248"/>
    </source>
</evidence>
<keyword evidence="2" id="KW-1133">Transmembrane helix</keyword>
<dbReference type="AlphaFoldDB" id="A0A0C3QAA8"/>
<name>A0A0C3QAA8_9AGAM</name>
<keyword evidence="2" id="KW-0472">Membrane</keyword>
<dbReference type="STRING" id="1051891.A0A0C3QAA8"/>
<dbReference type="OrthoDB" id="2525787at2759"/>
<keyword evidence="5" id="KW-1185">Reference proteome</keyword>
<keyword evidence="3" id="KW-0732">Signal</keyword>
<evidence type="ECO:0000256" key="1">
    <source>
        <dbReference type="SAM" id="MobiDB-lite"/>
    </source>
</evidence>
<feature type="signal peptide" evidence="3">
    <location>
        <begin position="1"/>
        <end position="22"/>
    </location>
</feature>
<dbReference type="Proteomes" id="UP000054248">
    <property type="component" value="Unassembled WGS sequence"/>
</dbReference>
<feature type="region of interest" description="Disordered" evidence="1">
    <location>
        <begin position="56"/>
        <end position="79"/>
    </location>
</feature>
<proteinExistence type="predicted"/>
<sequence>MIYNRSLALTSLLLLFTFLVTATPSNSAELLPSDRSHSLPRTSRWDWLPEFSTRRKTFQRRTPADPPPPPGLSSSSVHHDNSSVVCRADGLCERCPESSIHEPFCQPYGNRRLIKCLPLTPENERTLEEAARLALAGKPVPHSLGETPAWEACGKVIAVERADYWEFVLCNAFFASFSLFVVLARGKQLAALQYRRLAARIGL</sequence>